<sequence length="154" mass="17027">MSVIYLDARVRLNTREVKRAKNTTQSRRGHQSVAIGATAVQYGADGYQPKAKDNWREIVSIGKTATSNALSATLPRRKTKRGIIKGFCDITFIWVTLNASNPVVYALLTVTRHGVANCLDCPEVLEEFVGYLEKMGEQPNDSESTIIGISRARL</sequence>
<evidence type="ECO:0000313" key="2">
    <source>
        <dbReference type="Proteomes" id="UP000007755"/>
    </source>
</evidence>
<keyword evidence="2" id="KW-1185">Reference proteome</keyword>
<protein>
    <submittedName>
        <fullName evidence="1">Uncharacterized protein</fullName>
    </submittedName>
</protein>
<reference evidence="1" key="1">
    <citation type="submission" date="2011-02" db="EMBL/GenBank/DDBJ databases">
        <title>The genome of the leaf-cutting ant Acromyrmex echinatior suggests key adaptations to social evolution and fungus farming.</title>
        <authorList>
            <person name="Nygaard S."/>
            <person name="Zhang G."/>
        </authorList>
    </citation>
    <scope>NUCLEOTIDE SEQUENCE</scope>
</reference>
<accession>F4WEX4</accession>
<name>F4WEX4_ACREC</name>
<evidence type="ECO:0000313" key="1">
    <source>
        <dbReference type="EMBL" id="EGI67245.1"/>
    </source>
</evidence>
<gene>
    <name evidence="1" type="ORF">G5I_04178</name>
</gene>
<dbReference type="AlphaFoldDB" id="F4WEX4"/>
<proteinExistence type="predicted"/>
<dbReference type="EMBL" id="GL888112">
    <property type="protein sequence ID" value="EGI67245.1"/>
    <property type="molecule type" value="Genomic_DNA"/>
</dbReference>
<dbReference type="InParanoid" id="F4WEX4"/>
<organism evidence="2">
    <name type="scientific">Acromyrmex echinatior</name>
    <name type="common">Panamanian leafcutter ant</name>
    <name type="synonym">Acromyrmex octospinosus echinatior</name>
    <dbReference type="NCBI Taxonomy" id="103372"/>
    <lineage>
        <taxon>Eukaryota</taxon>
        <taxon>Metazoa</taxon>
        <taxon>Ecdysozoa</taxon>
        <taxon>Arthropoda</taxon>
        <taxon>Hexapoda</taxon>
        <taxon>Insecta</taxon>
        <taxon>Pterygota</taxon>
        <taxon>Neoptera</taxon>
        <taxon>Endopterygota</taxon>
        <taxon>Hymenoptera</taxon>
        <taxon>Apocrita</taxon>
        <taxon>Aculeata</taxon>
        <taxon>Formicoidea</taxon>
        <taxon>Formicidae</taxon>
        <taxon>Myrmicinae</taxon>
        <taxon>Acromyrmex</taxon>
    </lineage>
</organism>
<dbReference type="Proteomes" id="UP000007755">
    <property type="component" value="Unassembled WGS sequence"/>
</dbReference>